<name>A0A6J4SL00_9SPHN</name>
<organism evidence="2">
    <name type="scientific">uncultured Sphingomonas sp</name>
    <dbReference type="NCBI Taxonomy" id="158754"/>
    <lineage>
        <taxon>Bacteria</taxon>
        <taxon>Pseudomonadati</taxon>
        <taxon>Pseudomonadota</taxon>
        <taxon>Alphaproteobacteria</taxon>
        <taxon>Sphingomonadales</taxon>
        <taxon>Sphingomonadaceae</taxon>
        <taxon>Sphingomonas</taxon>
        <taxon>environmental samples</taxon>
    </lineage>
</organism>
<feature type="compositionally biased region" description="Basic residues" evidence="1">
    <location>
        <begin position="25"/>
        <end position="34"/>
    </location>
</feature>
<gene>
    <name evidence="2" type="ORF">AVDCRST_MAG31-465</name>
</gene>
<evidence type="ECO:0000313" key="2">
    <source>
        <dbReference type="EMBL" id="CAA9502404.1"/>
    </source>
</evidence>
<feature type="region of interest" description="Disordered" evidence="1">
    <location>
        <begin position="1"/>
        <end position="71"/>
    </location>
</feature>
<dbReference type="AlphaFoldDB" id="A0A6J4SL00"/>
<sequence length="71" mass="8055">GVWFGTDRPADPVAPTAHADLPFPHPRRRAPVRRPGRERPARTRSRAGRSPRRRPRSRRRADQDGQGGGWV</sequence>
<feature type="non-terminal residue" evidence="2">
    <location>
        <position position="1"/>
    </location>
</feature>
<reference evidence="2" key="1">
    <citation type="submission" date="2020-02" db="EMBL/GenBank/DDBJ databases">
        <authorList>
            <person name="Meier V. D."/>
        </authorList>
    </citation>
    <scope>NUCLEOTIDE SEQUENCE</scope>
    <source>
        <strain evidence="2">AVDCRST_MAG31</strain>
    </source>
</reference>
<feature type="non-terminal residue" evidence="2">
    <location>
        <position position="71"/>
    </location>
</feature>
<accession>A0A6J4SL00</accession>
<dbReference type="EMBL" id="CADCWA010000035">
    <property type="protein sequence ID" value="CAA9502404.1"/>
    <property type="molecule type" value="Genomic_DNA"/>
</dbReference>
<proteinExistence type="predicted"/>
<evidence type="ECO:0000256" key="1">
    <source>
        <dbReference type="SAM" id="MobiDB-lite"/>
    </source>
</evidence>
<protein>
    <submittedName>
        <fullName evidence="2">Uncharacterized protein</fullName>
    </submittedName>
</protein>
<feature type="compositionally biased region" description="Basic residues" evidence="1">
    <location>
        <begin position="42"/>
        <end position="59"/>
    </location>
</feature>